<name>A0A3M9NFU0_9BACT</name>
<dbReference type="OrthoDB" id="9813910at2"/>
<dbReference type="EMBL" id="RJJR01000007">
    <property type="protein sequence ID" value="RNI36654.1"/>
    <property type="molecule type" value="Genomic_DNA"/>
</dbReference>
<evidence type="ECO:0000313" key="4">
    <source>
        <dbReference type="Proteomes" id="UP000267223"/>
    </source>
</evidence>
<dbReference type="Pfam" id="PF18935">
    <property type="entry name" value="DUF5683"/>
    <property type="match status" value="1"/>
</dbReference>
<evidence type="ECO:0000259" key="2">
    <source>
        <dbReference type="Pfam" id="PF18935"/>
    </source>
</evidence>
<evidence type="ECO:0000313" key="3">
    <source>
        <dbReference type="EMBL" id="RNI36654.1"/>
    </source>
</evidence>
<proteinExistence type="predicted"/>
<reference evidence="3 4" key="1">
    <citation type="submission" date="2018-11" db="EMBL/GenBank/DDBJ databases">
        <title>Draft genome sequence of Ferruginibacter sp. BO-59.</title>
        <authorList>
            <person name="Im W.T."/>
        </authorList>
    </citation>
    <scope>NUCLEOTIDE SEQUENCE [LARGE SCALE GENOMIC DNA]</scope>
    <source>
        <strain evidence="3 4">BO-59</strain>
    </source>
</reference>
<dbReference type="RefSeq" id="WP_123120572.1">
    <property type="nucleotide sequence ID" value="NZ_RJJR01000007.1"/>
</dbReference>
<feature type="transmembrane region" description="Helical" evidence="1">
    <location>
        <begin position="105"/>
        <end position="126"/>
    </location>
</feature>
<dbReference type="AlphaFoldDB" id="A0A3M9NFU0"/>
<keyword evidence="1" id="KW-0472">Membrane</keyword>
<keyword evidence="1" id="KW-1133">Transmembrane helix</keyword>
<comment type="caution">
    <text evidence="3">The sequence shown here is derived from an EMBL/GenBank/DDBJ whole genome shotgun (WGS) entry which is preliminary data.</text>
</comment>
<keyword evidence="1" id="KW-0812">Transmembrane</keyword>
<sequence>MARPGIFFILFLIFLLPGKMLFAQQNGDTLHTNSPDTLTPLSDTFHLKEQLKKSDTLVVTSRDTGVSGKNILALDTTTRVKFNPKVAMLRSAIIPGWGQWYNKKYWKIPIIYGALGISAGVFFFNLKTYRELRQSVIYRARNTHADSLLVPEEFRSFSTQFLRVNRNAFRQNIDYSVLAFLALWGLNVVDATVDAHLKAFDVSPDIGMKLTPSLSGDVKGLSLVFFFKDKSSRPLSPLP</sequence>
<gene>
    <name evidence="3" type="ORF">EFY79_10015</name>
</gene>
<organism evidence="3 4">
    <name type="scientific">Hanamia caeni</name>
    <dbReference type="NCBI Taxonomy" id="2294116"/>
    <lineage>
        <taxon>Bacteria</taxon>
        <taxon>Pseudomonadati</taxon>
        <taxon>Bacteroidota</taxon>
        <taxon>Chitinophagia</taxon>
        <taxon>Chitinophagales</taxon>
        <taxon>Chitinophagaceae</taxon>
        <taxon>Hanamia</taxon>
    </lineage>
</organism>
<protein>
    <recommendedName>
        <fullName evidence="2">DUF5683 domain-containing protein</fullName>
    </recommendedName>
</protein>
<accession>A0A3M9NFU0</accession>
<dbReference type="Proteomes" id="UP000267223">
    <property type="component" value="Unassembled WGS sequence"/>
</dbReference>
<evidence type="ECO:0000256" key="1">
    <source>
        <dbReference type="SAM" id="Phobius"/>
    </source>
</evidence>
<feature type="domain" description="DUF5683" evidence="2">
    <location>
        <begin position="82"/>
        <end position="215"/>
    </location>
</feature>
<keyword evidence="4" id="KW-1185">Reference proteome</keyword>
<dbReference type="InterPro" id="IPR043738">
    <property type="entry name" value="DUF5683"/>
</dbReference>